<dbReference type="PANTHER" id="PTHR36848">
    <property type="entry name" value="DNA-BINDING PROTEIN (PUTATIVE SECRETED PROTEIN)-RELATED"/>
    <property type="match status" value="1"/>
</dbReference>
<dbReference type="EMBL" id="KI912121">
    <property type="protein sequence ID" value="ETS73496.1"/>
    <property type="molecule type" value="Genomic_DNA"/>
</dbReference>
<protein>
    <recommendedName>
        <fullName evidence="3">Glycosyl hydrolases family 2 sugar binding domain-containing protein</fullName>
    </recommendedName>
</protein>
<proteinExistence type="predicted"/>
<dbReference type="InParanoid" id="W3WL05"/>
<dbReference type="eggNOG" id="ENOG502SH7Q">
    <property type="taxonomic scope" value="Eukaryota"/>
</dbReference>
<dbReference type="Pfam" id="PF17132">
    <property type="entry name" value="Glyco_hydro_106"/>
    <property type="match status" value="1"/>
</dbReference>
<evidence type="ECO:0000313" key="2">
    <source>
        <dbReference type="Proteomes" id="UP000030651"/>
    </source>
</evidence>
<dbReference type="KEGG" id="pfy:PFICI_14442"/>
<sequence length="961" mass="105080">MVASAVVSLLGASSQFSAFLEGFASPPTTDRPYIRWWWPHGVVDPDEIRAEVVQIAEAGFGGFEIEDVHHSLAEGIDYESTTHGWGSEPWLTAFTAALEEANKLGLGHDTAFGPSWPMGSQSIGADDDAAAKEIVFGKSFVTASTFAGPVPPPFSNPKGNVTIQTLVAVQAWRLDQRSNSTSNPVYLEYGSMMDLTASVVDGKIEFDPPDNSTWLIYSAFVRGTGQQPEDYPHTNSATYVVDHFGTLGCNSVLDYWDVNILAAEVQSLLAVGPTALFEDSLEMVSANYWTTNYMKEFEQRRGYDIRTVLPIVTKYKNNAYLFLFPDDAVREGALHDYADTLSDLYQDYHVKPIKKWLGDRGLLYRAQVYGILGLDSMRLATGLDIPEGESLGFKVLDQYRTLAGATNMAGLNVLSNELGAYSKGAYATSWRKILGTVNPEFAAGVTRNVLHGFSYIRGPNATWPGWAAFTPINGVVGYSESWGPRHPTWLHAGDFTGYLGRTQYFARMGVAKYDCAFFRQNGHAQDSYVGPYFTSDGANLGWTTTYVDYGVLNLPKATVSGQRLAPGAGNYSVLAVDGDALAGYAPTLTVGTASLLEHYAESGLPILLIGNWSSPRPFGLGSINSTSVATFIKKMLKLDNVANVDRNDIASGLAQLGVSPATQYESSHLTHIKREFDAFDMYYFVCNSSSEVVQQTVSVPIRSSLVAPVQLDPWTGNATVLPLYSITQGRLSFPIQLQSLQSTLIAIVPVPYDVLHATNMTVESLARDESGEQLIAHSTAGGTFQAQLQDGTLKTFTMDDPGQALELSNWTLVVDDWQPEDANGDFTSTKKIRHELQLQALQPWTLIPELLDTSGNATYSATFSTITEKNTTGYYVKFAKFNGSFRMKLNGISVPPLDQMELNFDISKWLKNGTNLIEVELASSLLNRMKATYPAVYSGLSSQSFGLTGVTIQPFSKAYLF</sequence>
<evidence type="ECO:0008006" key="3">
    <source>
        <dbReference type="Google" id="ProtNLM"/>
    </source>
</evidence>
<dbReference type="Gene3D" id="2.60.120.260">
    <property type="entry name" value="Galactose-binding domain-like"/>
    <property type="match status" value="1"/>
</dbReference>
<reference evidence="2" key="1">
    <citation type="journal article" date="2015" name="BMC Genomics">
        <title>Genomic and transcriptomic analysis of the endophytic fungus Pestalotiopsis fici reveals its lifestyle and high potential for synthesis of natural products.</title>
        <authorList>
            <person name="Wang X."/>
            <person name="Zhang X."/>
            <person name="Liu L."/>
            <person name="Xiang M."/>
            <person name="Wang W."/>
            <person name="Sun X."/>
            <person name="Che Y."/>
            <person name="Guo L."/>
            <person name="Liu G."/>
            <person name="Guo L."/>
            <person name="Wang C."/>
            <person name="Yin W.B."/>
            <person name="Stadler M."/>
            <person name="Zhang X."/>
            <person name="Liu X."/>
        </authorList>
    </citation>
    <scope>NUCLEOTIDE SEQUENCE [LARGE SCALE GENOMIC DNA]</scope>
    <source>
        <strain evidence="2">W106-1 / CGMCC3.15140</strain>
    </source>
</reference>
<dbReference type="OrthoDB" id="5212774at2759"/>
<dbReference type="HOGENOM" id="CLU_003772_0_1_1"/>
<name>W3WL05_PESFW</name>
<dbReference type="GeneID" id="19279455"/>
<organism evidence="1 2">
    <name type="scientific">Pestalotiopsis fici (strain W106-1 / CGMCC3.15140)</name>
    <dbReference type="NCBI Taxonomy" id="1229662"/>
    <lineage>
        <taxon>Eukaryota</taxon>
        <taxon>Fungi</taxon>
        <taxon>Dikarya</taxon>
        <taxon>Ascomycota</taxon>
        <taxon>Pezizomycotina</taxon>
        <taxon>Sordariomycetes</taxon>
        <taxon>Xylariomycetidae</taxon>
        <taxon>Amphisphaeriales</taxon>
        <taxon>Sporocadaceae</taxon>
        <taxon>Pestalotiopsis</taxon>
    </lineage>
</organism>
<accession>W3WL05</accession>
<dbReference type="Proteomes" id="UP000030651">
    <property type="component" value="Unassembled WGS sequence"/>
</dbReference>
<keyword evidence="2" id="KW-1185">Reference proteome</keyword>
<evidence type="ECO:0000313" key="1">
    <source>
        <dbReference type="EMBL" id="ETS73496.1"/>
    </source>
</evidence>
<gene>
    <name evidence="1" type="ORF">PFICI_14442</name>
</gene>
<dbReference type="PANTHER" id="PTHR36848:SF2">
    <property type="entry name" value="SECRETED PROTEIN"/>
    <property type="match status" value="1"/>
</dbReference>
<dbReference type="InterPro" id="IPR053161">
    <property type="entry name" value="Ulvan_degrading_GH"/>
</dbReference>
<dbReference type="AlphaFoldDB" id="W3WL05"/>
<dbReference type="RefSeq" id="XP_007841214.1">
    <property type="nucleotide sequence ID" value="XM_007843023.1"/>
</dbReference>